<dbReference type="EC" id="3.1.4.58" evidence="2"/>
<protein>
    <recommendedName>
        <fullName evidence="2">RNA 2',3'-cyclic phosphodiesterase</fullName>
        <shortName evidence="2">RNA 2',3'-CPDase</shortName>
        <ecNumber evidence="2">3.1.4.58</ecNumber>
    </recommendedName>
</protein>
<feature type="short sequence motif" description="HXTX 1" evidence="2">
    <location>
        <begin position="37"/>
        <end position="40"/>
    </location>
</feature>
<sequence length="177" mass="18868">MPRLFTALTLPEPVSDLLLDTMEGLADARWQDAEQLHLTLTFLGDVPQPAVDDLVLALSRVPVTPFTLTLSGVGHFEHKGRAKALWAGVAPSEPLHALQARVAQACAMAGFPPEARRFLPHVTLARLGGQVPGVPQWLAAHALLAAPPCTVDSFTLFASTLSPVGSHYTPVEQFPVG</sequence>
<evidence type="ECO:0000313" key="3">
    <source>
        <dbReference type="EMBL" id="MXO71439.1"/>
    </source>
</evidence>
<name>A0A844YV65_9SPHN</name>
<reference evidence="3 4" key="1">
    <citation type="submission" date="2019-12" db="EMBL/GenBank/DDBJ databases">
        <title>Genomic-based taxomic classification of the family Erythrobacteraceae.</title>
        <authorList>
            <person name="Xu L."/>
        </authorList>
    </citation>
    <scope>NUCLEOTIDE SEQUENCE [LARGE SCALE GENOMIC DNA]</scope>
    <source>
        <strain evidence="3 4">M0322</strain>
    </source>
</reference>
<dbReference type="AlphaFoldDB" id="A0A844YV65"/>
<comment type="caution">
    <text evidence="3">The sequence shown here is derived from an EMBL/GenBank/DDBJ whole genome shotgun (WGS) entry which is preliminary data.</text>
</comment>
<feature type="active site" description="Proton donor" evidence="2">
    <location>
        <position position="37"/>
    </location>
</feature>
<dbReference type="GO" id="GO:0004113">
    <property type="term" value="F:2',3'-cyclic-nucleotide 3'-phosphodiesterase activity"/>
    <property type="evidence" value="ECO:0007669"/>
    <property type="project" value="InterPro"/>
</dbReference>
<evidence type="ECO:0000313" key="4">
    <source>
        <dbReference type="Proteomes" id="UP000466966"/>
    </source>
</evidence>
<comment type="catalytic activity">
    <reaction evidence="2">
        <text>a 3'-end 2',3'-cyclophospho-ribonucleotide-RNA + H2O = a 3'-end 2'-phospho-ribonucleotide-RNA + H(+)</text>
        <dbReference type="Rhea" id="RHEA:11828"/>
        <dbReference type="Rhea" id="RHEA-COMP:10464"/>
        <dbReference type="Rhea" id="RHEA-COMP:17353"/>
        <dbReference type="ChEBI" id="CHEBI:15377"/>
        <dbReference type="ChEBI" id="CHEBI:15378"/>
        <dbReference type="ChEBI" id="CHEBI:83064"/>
        <dbReference type="ChEBI" id="CHEBI:173113"/>
        <dbReference type="EC" id="3.1.4.58"/>
    </reaction>
</comment>
<dbReference type="NCBIfam" id="TIGR02258">
    <property type="entry name" value="2_5_ligase"/>
    <property type="match status" value="1"/>
</dbReference>
<dbReference type="Pfam" id="PF13563">
    <property type="entry name" value="2_5_RNA_ligase2"/>
    <property type="match status" value="1"/>
</dbReference>
<keyword evidence="4" id="KW-1185">Reference proteome</keyword>
<evidence type="ECO:0000256" key="2">
    <source>
        <dbReference type="HAMAP-Rule" id="MF_01940"/>
    </source>
</evidence>
<feature type="short sequence motif" description="HXTX 2" evidence="2">
    <location>
        <begin position="121"/>
        <end position="124"/>
    </location>
</feature>
<organism evidence="3 4">
    <name type="scientific">Alteraurantiacibacter buctensis</name>
    <dbReference type="NCBI Taxonomy" id="1503981"/>
    <lineage>
        <taxon>Bacteria</taxon>
        <taxon>Pseudomonadati</taxon>
        <taxon>Pseudomonadota</taxon>
        <taxon>Alphaproteobacteria</taxon>
        <taxon>Sphingomonadales</taxon>
        <taxon>Erythrobacteraceae</taxon>
        <taxon>Alteraurantiacibacter</taxon>
    </lineage>
</organism>
<dbReference type="HAMAP" id="MF_01940">
    <property type="entry name" value="RNA_CPDase"/>
    <property type="match status" value="1"/>
</dbReference>
<dbReference type="InterPro" id="IPR009097">
    <property type="entry name" value="Cyclic_Pdiesterase"/>
</dbReference>
<dbReference type="PANTHER" id="PTHR35561:SF1">
    <property type="entry name" value="RNA 2',3'-CYCLIC PHOSPHODIESTERASE"/>
    <property type="match status" value="1"/>
</dbReference>
<evidence type="ECO:0000256" key="1">
    <source>
        <dbReference type="ARBA" id="ARBA00022801"/>
    </source>
</evidence>
<dbReference type="OrthoDB" id="9793819at2"/>
<gene>
    <name evidence="3" type="primary">thpR</name>
    <name evidence="3" type="ORF">GRI99_07260</name>
</gene>
<comment type="function">
    <text evidence="2">Hydrolyzes RNA 2',3'-cyclic phosphodiester to an RNA 2'-phosphomonoester.</text>
</comment>
<dbReference type="SUPFAM" id="SSF55144">
    <property type="entry name" value="LigT-like"/>
    <property type="match status" value="1"/>
</dbReference>
<dbReference type="PANTHER" id="PTHR35561">
    <property type="entry name" value="RNA 2',3'-CYCLIC PHOSPHODIESTERASE"/>
    <property type="match status" value="1"/>
</dbReference>
<dbReference type="InterPro" id="IPR004175">
    <property type="entry name" value="RNA_CPDase"/>
</dbReference>
<dbReference type="Proteomes" id="UP000466966">
    <property type="component" value="Unassembled WGS sequence"/>
</dbReference>
<accession>A0A844YV65</accession>
<keyword evidence="1 2" id="KW-0378">Hydrolase</keyword>
<feature type="active site" description="Proton acceptor" evidence="2">
    <location>
        <position position="121"/>
    </location>
</feature>
<dbReference type="Gene3D" id="3.90.1140.10">
    <property type="entry name" value="Cyclic phosphodiesterase"/>
    <property type="match status" value="1"/>
</dbReference>
<dbReference type="GO" id="GO:0008664">
    <property type="term" value="F:RNA 2',3'-cyclic 3'-phosphodiesterase activity"/>
    <property type="evidence" value="ECO:0007669"/>
    <property type="project" value="UniProtKB-EC"/>
</dbReference>
<dbReference type="EMBL" id="WTYV01000002">
    <property type="protein sequence ID" value="MXO71439.1"/>
    <property type="molecule type" value="Genomic_DNA"/>
</dbReference>
<proteinExistence type="inferred from homology"/>
<dbReference type="RefSeq" id="WP_160771354.1">
    <property type="nucleotide sequence ID" value="NZ_WTYV01000002.1"/>
</dbReference>
<comment type="similarity">
    <text evidence="2">Belongs to the 2H phosphoesterase superfamily. ThpR family.</text>
</comment>